<dbReference type="STRING" id="1464123.SAMN05444126_11036"/>
<dbReference type="Proteomes" id="UP000199318">
    <property type="component" value="Unassembled WGS sequence"/>
</dbReference>
<proteinExistence type="predicted"/>
<feature type="transmembrane region" description="Helical" evidence="1">
    <location>
        <begin position="6"/>
        <end position="27"/>
    </location>
</feature>
<keyword evidence="1" id="KW-0472">Membrane</keyword>
<evidence type="ECO:0000313" key="2">
    <source>
        <dbReference type="EMBL" id="SER96935.1"/>
    </source>
</evidence>
<dbReference type="InterPro" id="IPR054381">
    <property type="entry name" value="CydS"/>
</dbReference>
<dbReference type="Pfam" id="PF22282">
    <property type="entry name" value="CydS"/>
    <property type="match status" value="1"/>
</dbReference>
<protein>
    <recommendedName>
        <fullName evidence="4">Tumour necrosis factor receptor superfamily member 19</fullName>
    </recommendedName>
</protein>
<keyword evidence="1" id="KW-1133">Transmembrane helix</keyword>
<name>A0A1H9TIB0_9BACI</name>
<evidence type="ECO:0008006" key="4">
    <source>
        <dbReference type="Google" id="ProtNLM"/>
    </source>
</evidence>
<evidence type="ECO:0000256" key="1">
    <source>
        <dbReference type="SAM" id="Phobius"/>
    </source>
</evidence>
<comment type="caution">
    <text evidence="2">The sequence shown here is derived from an EMBL/GenBank/DDBJ whole genome shotgun (WGS) entry which is preliminary data.</text>
</comment>
<organism evidence="2 3">
    <name type="scientific">Salisediminibacterium halotolerans</name>
    <dbReference type="NCBI Taxonomy" id="517425"/>
    <lineage>
        <taxon>Bacteria</taxon>
        <taxon>Bacillati</taxon>
        <taxon>Bacillota</taxon>
        <taxon>Bacilli</taxon>
        <taxon>Bacillales</taxon>
        <taxon>Bacillaceae</taxon>
        <taxon>Salisediminibacterium</taxon>
    </lineage>
</organism>
<evidence type="ECO:0000313" key="3">
    <source>
        <dbReference type="Proteomes" id="UP000199318"/>
    </source>
</evidence>
<dbReference type="RefSeq" id="WP_154718764.1">
    <property type="nucleotide sequence ID" value="NZ_BJVE01000076.1"/>
</dbReference>
<dbReference type="AlphaFoldDB" id="A0A1H9TIB0"/>
<dbReference type="EMBL" id="FOGV01000010">
    <property type="protein sequence ID" value="SER96935.1"/>
    <property type="molecule type" value="Genomic_DNA"/>
</dbReference>
<keyword evidence="3" id="KW-1185">Reference proteome</keyword>
<reference evidence="3" key="1">
    <citation type="submission" date="2016-10" db="EMBL/GenBank/DDBJ databases">
        <authorList>
            <person name="de Groot N.N."/>
        </authorList>
    </citation>
    <scope>NUCLEOTIDE SEQUENCE [LARGE SCALE GENOMIC DNA]</scope>
    <source>
        <strain evidence="3">10nlg</strain>
    </source>
</reference>
<keyword evidence="1" id="KW-0812">Transmembrane</keyword>
<sequence length="51" mass="5783">MDLTYFLIMIAPVLILFLSIAIVFFWAGKAKPPSFLREADPDEEPPSDENI</sequence>
<gene>
    <name evidence="2" type="ORF">SAMN05444126_11036</name>
</gene>
<accession>A0A1H9TIB0</accession>